<evidence type="ECO:0000256" key="2">
    <source>
        <dbReference type="ARBA" id="ARBA00022692"/>
    </source>
</evidence>
<dbReference type="EMBL" id="ML214044">
    <property type="protein sequence ID" value="TFK31013.1"/>
    <property type="molecule type" value="Genomic_DNA"/>
</dbReference>
<name>A0A5C3LFQ7_9AGAR</name>
<evidence type="ECO:0000256" key="1">
    <source>
        <dbReference type="ARBA" id="ARBA00004141"/>
    </source>
</evidence>
<keyword evidence="8" id="KW-1185">Reference proteome</keyword>
<comment type="subcellular location">
    <subcellularLocation>
        <location evidence="1">Membrane</location>
        <topology evidence="1">Multi-pass membrane protein</topology>
    </subcellularLocation>
</comment>
<feature type="non-terminal residue" evidence="7">
    <location>
        <position position="501"/>
    </location>
</feature>
<dbReference type="Proteomes" id="UP000308652">
    <property type="component" value="Unassembled WGS sequence"/>
</dbReference>
<evidence type="ECO:0000313" key="8">
    <source>
        <dbReference type="Proteomes" id="UP000308652"/>
    </source>
</evidence>
<feature type="compositionally biased region" description="Low complexity" evidence="5">
    <location>
        <begin position="27"/>
        <end position="45"/>
    </location>
</feature>
<accession>A0A5C3LFQ7</accession>
<evidence type="ECO:0000313" key="7">
    <source>
        <dbReference type="EMBL" id="TFK31013.1"/>
    </source>
</evidence>
<feature type="transmembrane region" description="Helical" evidence="6">
    <location>
        <begin position="408"/>
        <end position="432"/>
    </location>
</feature>
<dbReference type="InterPro" id="IPR036259">
    <property type="entry name" value="MFS_trans_sf"/>
</dbReference>
<feature type="transmembrane region" description="Helical" evidence="6">
    <location>
        <begin position="475"/>
        <end position="493"/>
    </location>
</feature>
<feature type="transmembrane region" description="Helical" evidence="6">
    <location>
        <begin position="77"/>
        <end position="102"/>
    </location>
</feature>
<evidence type="ECO:0000256" key="5">
    <source>
        <dbReference type="SAM" id="MobiDB-lite"/>
    </source>
</evidence>
<dbReference type="Pfam" id="PF07690">
    <property type="entry name" value="MFS_1"/>
    <property type="match status" value="1"/>
</dbReference>
<keyword evidence="4 6" id="KW-0472">Membrane</keyword>
<dbReference type="Gene3D" id="1.20.1250.20">
    <property type="entry name" value="MFS general substrate transporter like domains"/>
    <property type="match status" value="1"/>
</dbReference>
<reference evidence="7 8" key="1">
    <citation type="journal article" date="2019" name="Nat. Ecol. Evol.">
        <title>Megaphylogeny resolves global patterns of mushroom evolution.</title>
        <authorList>
            <person name="Varga T."/>
            <person name="Krizsan K."/>
            <person name="Foldi C."/>
            <person name="Dima B."/>
            <person name="Sanchez-Garcia M."/>
            <person name="Sanchez-Ramirez S."/>
            <person name="Szollosi G.J."/>
            <person name="Szarkandi J.G."/>
            <person name="Papp V."/>
            <person name="Albert L."/>
            <person name="Andreopoulos W."/>
            <person name="Angelini C."/>
            <person name="Antonin V."/>
            <person name="Barry K.W."/>
            <person name="Bougher N.L."/>
            <person name="Buchanan P."/>
            <person name="Buyck B."/>
            <person name="Bense V."/>
            <person name="Catcheside P."/>
            <person name="Chovatia M."/>
            <person name="Cooper J."/>
            <person name="Damon W."/>
            <person name="Desjardin D."/>
            <person name="Finy P."/>
            <person name="Geml J."/>
            <person name="Haridas S."/>
            <person name="Hughes K."/>
            <person name="Justo A."/>
            <person name="Karasinski D."/>
            <person name="Kautmanova I."/>
            <person name="Kiss B."/>
            <person name="Kocsube S."/>
            <person name="Kotiranta H."/>
            <person name="LaButti K.M."/>
            <person name="Lechner B.E."/>
            <person name="Liimatainen K."/>
            <person name="Lipzen A."/>
            <person name="Lukacs Z."/>
            <person name="Mihaltcheva S."/>
            <person name="Morgado L.N."/>
            <person name="Niskanen T."/>
            <person name="Noordeloos M.E."/>
            <person name="Ohm R.A."/>
            <person name="Ortiz-Santana B."/>
            <person name="Ovrebo C."/>
            <person name="Racz N."/>
            <person name="Riley R."/>
            <person name="Savchenko A."/>
            <person name="Shiryaev A."/>
            <person name="Soop K."/>
            <person name="Spirin V."/>
            <person name="Szebenyi C."/>
            <person name="Tomsovsky M."/>
            <person name="Tulloss R.E."/>
            <person name="Uehling J."/>
            <person name="Grigoriev I.V."/>
            <person name="Vagvolgyi C."/>
            <person name="Papp T."/>
            <person name="Martin F.M."/>
            <person name="Miettinen O."/>
            <person name="Hibbett D.S."/>
            <person name="Nagy L.G."/>
        </authorList>
    </citation>
    <scope>NUCLEOTIDE SEQUENCE [LARGE SCALE GENOMIC DNA]</scope>
    <source>
        <strain evidence="7 8">CBS 166.37</strain>
    </source>
</reference>
<keyword evidence="3 6" id="KW-1133">Transmembrane helix</keyword>
<feature type="transmembrane region" description="Helical" evidence="6">
    <location>
        <begin position="164"/>
        <end position="184"/>
    </location>
</feature>
<gene>
    <name evidence="7" type="ORF">BDQ12DRAFT_694629</name>
</gene>
<proteinExistence type="predicted"/>
<dbReference type="PANTHER" id="PTHR23510">
    <property type="entry name" value="INNER MEMBRANE TRANSPORT PROTEIN YAJR"/>
    <property type="match status" value="1"/>
</dbReference>
<dbReference type="InterPro" id="IPR011701">
    <property type="entry name" value="MFS"/>
</dbReference>
<dbReference type="GO" id="GO:0016020">
    <property type="term" value="C:membrane"/>
    <property type="evidence" value="ECO:0007669"/>
    <property type="project" value="UniProtKB-SubCell"/>
</dbReference>
<evidence type="ECO:0000256" key="6">
    <source>
        <dbReference type="SAM" id="Phobius"/>
    </source>
</evidence>
<dbReference type="PANTHER" id="PTHR23510:SF64">
    <property type="entry name" value="INNER MEMBRANE TRANSPORT PROTEIN YAJR"/>
    <property type="match status" value="1"/>
</dbReference>
<dbReference type="AlphaFoldDB" id="A0A5C3LFQ7"/>
<feature type="region of interest" description="Disordered" evidence="5">
    <location>
        <begin position="16"/>
        <end position="45"/>
    </location>
</feature>
<feature type="transmembrane region" description="Helical" evidence="6">
    <location>
        <begin position="238"/>
        <end position="260"/>
    </location>
</feature>
<organism evidence="7 8">
    <name type="scientific">Crucibulum laeve</name>
    <dbReference type="NCBI Taxonomy" id="68775"/>
    <lineage>
        <taxon>Eukaryota</taxon>
        <taxon>Fungi</taxon>
        <taxon>Dikarya</taxon>
        <taxon>Basidiomycota</taxon>
        <taxon>Agaricomycotina</taxon>
        <taxon>Agaricomycetes</taxon>
        <taxon>Agaricomycetidae</taxon>
        <taxon>Agaricales</taxon>
        <taxon>Agaricineae</taxon>
        <taxon>Nidulariaceae</taxon>
        <taxon>Crucibulum</taxon>
    </lineage>
</organism>
<feature type="transmembrane region" description="Helical" evidence="6">
    <location>
        <begin position="204"/>
        <end position="226"/>
    </location>
</feature>
<dbReference type="OrthoDB" id="2015447at2759"/>
<evidence type="ECO:0000256" key="4">
    <source>
        <dbReference type="ARBA" id="ARBA00023136"/>
    </source>
</evidence>
<feature type="transmembrane region" description="Helical" evidence="6">
    <location>
        <begin position="382"/>
        <end position="402"/>
    </location>
</feature>
<feature type="transmembrane region" description="Helical" evidence="6">
    <location>
        <begin position="141"/>
        <end position="158"/>
    </location>
</feature>
<keyword evidence="2 6" id="KW-0812">Transmembrane</keyword>
<evidence type="ECO:0000256" key="3">
    <source>
        <dbReference type="ARBA" id="ARBA00022989"/>
    </source>
</evidence>
<dbReference type="InterPro" id="IPR051068">
    <property type="entry name" value="MFS_Domain-Containing_Protein"/>
</dbReference>
<feature type="transmembrane region" description="Helical" evidence="6">
    <location>
        <begin position="108"/>
        <end position="129"/>
    </location>
</feature>
<protein>
    <submittedName>
        <fullName evidence="7">Membrane transporter</fullName>
    </submittedName>
</protein>
<dbReference type="GO" id="GO:0022857">
    <property type="term" value="F:transmembrane transporter activity"/>
    <property type="evidence" value="ECO:0007669"/>
    <property type="project" value="InterPro"/>
</dbReference>
<feature type="transmembrane region" description="Helical" evidence="6">
    <location>
        <begin position="352"/>
        <end position="370"/>
    </location>
</feature>
<sequence>MASPQLSSTVIDYVDHSSSNPGPTAKRSWLSSVLPPSSSSNRVNESSQSLEALAYVDPLRDDIDVDPEFKLPSVKSLFVVIGGNALFQLSFFIIVSSASAYAEYLGGSATFSGLIIGIPTLFSGMALIFVAKYDGGQYHRAMNIAYAAMIVGSILHALAYRANWLYLILIGRMVSGIGFTSFMFSKRYCSDPRIVGIRRRTTLASWLVIGQAFGFSAGPFLGGLLYKVGFSNNVFNGYTSPGWVMAGVWVIFTVASKLLFEDVGKPSSELIKLRAVSEQGTDAPLALDGPSSSATNILNDQEETHRLTARQWGVVICMCYYSMTCFFILGGWESNIPIFSAIALGYSPYNAGNFIAIGGITTFPFLLLNVRYARRIQDRVTLATGSALGLAGLVIMLAILQADKVSFGTFYVCWVLVALGFNLASTCTLSLLSKQLPDTWNGKISMAIQYSNYAGRVTGAIMGGAGVKMGMSRYIGVQIAIVGIGGLMHLTLWRELKAKTG</sequence>
<feature type="transmembrane region" description="Helical" evidence="6">
    <location>
        <begin position="312"/>
        <end position="332"/>
    </location>
</feature>
<dbReference type="SUPFAM" id="SSF103473">
    <property type="entry name" value="MFS general substrate transporter"/>
    <property type="match status" value="1"/>
</dbReference>